<dbReference type="AlphaFoldDB" id="A0A238LA08"/>
<dbReference type="EMBL" id="FXZK01000001">
    <property type="protein sequence ID" value="SMY06519.1"/>
    <property type="molecule type" value="Genomic_DNA"/>
</dbReference>
<gene>
    <name evidence="1" type="ORF">LOM8899_00645</name>
</gene>
<organism evidence="1 2">
    <name type="scientific">Flavimaricola marinus</name>
    <dbReference type="NCBI Taxonomy" id="1819565"/>
    <lineage>
        <taxon>Bacteria</taxon>
        <taxon>Pseudomonadati</taxon>
        <taxon>Pseudomonadota</taxon>
        <taxon>Alphaproteobacteria</taxon>
        <taxon>Rhodobacterales</taxon>
        <taxon>Paracoccaceae</taxon>
        <taxon>Flavimaricola</taxon>
    </lineage>
</organism>
<dbReference type="PROSITE" id="PS51257">
    <property type="entry name" value="PROKAR_LIPOPROTEIN"/>
    <property type="match status" value="1"/>
</dbReference>
<keyword evidence="2" id="KW-1185">Reference proteome</keyword>
<accession>A0A238LA08</accession>
<protein>
    <submittedName>
        <fullName evidence="1">Uncharacterized protein</fullName>
    </submittedName>
</protein>
<proteinExistence type="predicted"/>
<dbReference type="Proteomes" id="UP000201613">
    <property type="component" value="Unassembled WGS sequence"/>
</dbReference>
<evidence type="ECO:0000313" key="2">
    <source>
        <dbReference type="Proteomes" id="UP000201613"/>
    </source>
</evidence>
<sequence>MHRPGSAGEGPLIRQGALLAGVCACLAAPVQAARFNFCWAGAGGYTMTGVIGFPDDLLSKPVITEADVTEFRITGYLSGVAIGGWSLAERSRDTTWHLRFDPATLTFPTGGSFPGEQSQGWNADGDVEDCGRDGFGFNSGNYAQDVCWKGVWIEQSSIDPATPLRATTQAVTPECRGAYLLGKRP</sequence>
<evidence type="ECO:0000313" key="1">
    <source>
        <dbReference type="EMBL" id="SMY06519.1"/>
    </source>
</evidence>
<reference evidence="1 2" key="1">
    <citation type="submission" date="2017-05" db="EMBL/GenBank/DDBJ databases">
        <authorList>
            <person name="Song R."/>
            <person name="Chenine A.L."/>
            <person name="Ruprecht R.M."/>
        </authorList>
    </citation>
    <scope>NUCLEOTIDE SEQUENCE [LARGE SCALE GENOMIC DNA]</scope>
    <source>
        <strain evidence="1 2">CECT 8899</strain>
    </source>
</reference>
<name>A0A238LA08_9RHOB</name>